<protein>
    <submittedName>
        <fullName evidence="5">Uncharacterized protein</fullName>
    </submittedName>
</protein>
<sequence>MLPKSQFSWMMPASIIWTLMVSTLNMIKPNQVNLLPEPSSMLPQGPRRVCIVTGSNTGIGLQTARKMAGYGYAVVVACRTASKGEEAAATIDGAEFIAALDLSSFSSVRNFVKAFKAKHDRLDVLVNNAGMNSFDGGSESVDGLDLCFQTNFLGHFLLTRLLLPLMEKTPEPRVVNLSSVMHHFGTDLKTAEDWKAASRVGCPNSYSDSKLASVLFSMELNRRFPKVKSFAVNPGAVNSDIWRVMKTKNPFLFKYVISPAFRAVYLDTDEGSVTTVAACVCDLDPTTSLYLQPYASPEKSKTCHPLGEMMGVFVGFSATKARLPGGDGAESGRGLWDASTDLCGL</sequence>
<comment type="similarity">
    <text evidence="1 3">Belongs to the short-chain dehydrogenases/reductases (SDR) family.</text>
</comment>
<dbReference type="Proteomes" id="UP001165085">
    <property type="component" value="Unassembled WGS sequence"/>
</dbReference>
<dbReference type="InterPro" id="IPR002347">
    <property type="entry name" value="SDR_fam"/>
</dbReference>
<gene>
    <name evidence="5" type="ORF">TrST_g1625</name>
</gene>
<dbReference type="OrthoDB" id="47007at2759"/>
<keyword evidence="6" id="KW-1185">Reference proteome</keyword>
<evidence type="ECO:0000313" key="5">
    <source>
        <dbReference type="EMBL" id="GMH63404.1"/>
    </source>
</evidence>
<dbReference type="AlphaFoldDB" id="A0A9W6ZZW2"/>
<name>A0A9W6ZZW2_9STRA</name>
<keyword evidence="4" id="KW-0732">Signal</keyword>
<proteinExistence type="inferred from homology"/>
<feature type="signal peptide" evidence="4">
    <location>
        <begin position="1"/>
        <end position="22"/>
    </location>
</feature>
<dbReference type="InterPro" id="IPR036291">
    <property type="entry name" value="NAD(P)-bd_dom_sf"/>
</dbReference>
<dbReference type="PANTHER" id="PTHR24320:SF152">
    <property type="entry name" value="SHORT-CHAIN DEHYDROGENASE_REDUCTASE FAMILY PROTEIN"/>
    <property type="match status" value="1"/>
</dbReference>
<comment type="caution">
    <text evidence="5">The sequence shown here is derived from an EMBL/GenBank/DDBJ whole genome shotgun (WGS) entry which is preliminary data.</text>
</comment>
<organism evidence="5 6">
    <name type="scientific">Triparma strigata</name>
    <dbReference type="NCBI Taxonomy" id="1606541"/>
    <lineage>
        <taxon>Eukaryota</taxon>
        <taxon>Sar</taxon>
        <taxon>Stramenopiles</taxon>
        <taxon>Ochrophyta</taxon>
        <taxon>Bolidophyceae</taxon>
        <taxon>Parmales</taxon>
        <taxon>Triparmaceae</taxon>
        <taxon>Triparma</taxon>
    </lineage>
</organism>
<dbReference type="GO" id="GO:0016491">
    <property type="term" value="F:oxidoreductase activity"/>
    <property type="evidence" value="ECO:0007669"/>
    <property type="project" value="UniProtKB-KW"/>
</dbReference>
<dbReference type="EMBL" id="BRXY01000084">
    <property type="protein sequence ID" value="GMH63404.1"/>
    <property type="molecule type" value="Genomic_DNA"/>
</dbReference>
<dbReference type="PRINTS" id="PR00081">
    <property type="entry name" value="GDHRDH"/>
</dbReference>
<dbReference type="SUPFAM" id="SSF51735">
    <property type="entry name" value="NAD(P)-binding Rossmann-fold domains"/>
    <property type="match status" value="1"/>
</dbReference>
<evidence type="ECO:0000313" key="6">
    <source>
        <dbReference type="Proteomes" id="UP001165085"/>
    </source>
</evidence>
<accession>A0A9W6ZZW2</accession>
<dbReference type="PANTHER" id="PTHR24320">
    <property type="entry name" value="RETINOL DEHYDROGENASE"/>
    <property type="match status" value="1"/>
</dbReference>
<reference evidence="6" key="1">
    <citation type="journal article" date="2023" name="Commun. Biol.">
        <title>Genome analysis of Parmales, the sister group of diatoms, reveals the evolutionary specialization of diatoms from phago-mixotrophs to photoautotrophs.</title>
        <authorList>
            <person name="Ban H."/>
            <person name="Sato S."/>
            <person name="Yoshikawa S."/>
            <person name="Yamada K."/>
            <person name="Nakamura Y."/>
            <person name="Ichinomiya M."/>
            <person name="Sato N."/>
            <person name="Blanc-Mathieu R."/>
            <person name="Endo H."/>
            <person name="Kuwata A."/>
            <person name="Ogata H."/>
        </authorList>
    </citation>
    <scope>NUCLEOTIDE SEQUENCE [LARGE SCALE GENOMIC DNA]</scope>
    <source>
        <strain evidence="6">NIES 3701</strain>
    </source>
</reference>
<keyword evidence="2" id="KW-0560">Oxidoreductase</keyword>
<evidence type="ECO:0000256" key="2">
    <source>
        <dbReference type="ARBA" id="ARBA00023002"/>
    </source>
</evidence>
<dbReference type="PRINTS" id="PR00080">
    <property type="entry name" value="SDRFAMILY"/>
</dbReference>
<dbReference type="Gene3D" id="3.40.50.720">
    <property type="entry name" value="NAD(P)-binding Rossmann-like Domain"/>
    <property type="match status" value="1"/>
</dbReference>
<evidence type="ECO:0000256" key="4">
    <source>
        <dbReference type="SAM" id="SignalP"/>
    </source>
</evidence>
<dbReference type="Pfam" id="PF00106">
    <property type="entry name" value="adh_short"/>
    <property type="match status" value="1"/>
</dbReference>
<feature type="chain" id="PRO_5040754778" evidence="4">
    <location>
        <begin position="23"/>
        <end position="345"/>
    </location>
</feature>
<evidence type="ECO:0000256" key="3">
    <source>
        <dbReference type="RuleBase" id="RU000363"/>
    </source>
</evidence>
<evidence type="ECO:0000256" key="1">
    <source>
        <dbReference type="ARBA" id="ARBA00006484"/>
    </source>
</evidence>